<organism evidence="6 7">
    <name type="scientific">Silvibacterium bohemicum</name>
    <dbReference type="NCBI Taxonomy" id="1577686"/>
    <lineage>
        <taxon>Bacteria</taxon>
        <taxon>Pseudomonadati</taxon>
        <taxon>Acidobacteriota</taxon>
        <taxon>Terriglobia</taxon>
        <taxon>Terriglobales</taxon>
        <taxon>Acidobacteriaceae</taxon>
        <taxon>Silvibacterium</taxon>
    </lineage>
</organism>
<keyword evidence="2" id="KW-0285">Flavoprotein</keyword>
<name>A0A841JSI5_9BACT</name>
<dbReference type="SMART" id="SM00903">
    <property type="entry name" value="Flavin_Reduct"/>
    <property type="match status" value="1"/>
</dbReference>
<dbReference type="InterPro" id="IPR012349">
    <property type="entry name" value="Split_barrel_FMN-bd"/>
</dbReference>
<sequence>MVRIDPAHSSAADIYRLMVGAIVPRPIAFVSSTDANGVGNLAPFSYFTACSSNPPVICFCTAVGSDPRPHKDTLSNIRATGEFVVNIVSEEIAEQMNACSASVAPEVDEFDLSGLTRLPSELVRPPRVAESHVQMECRLNQIVTVSDKPGGGLLVLGEVLLFHIDEAVLDGDKIDPARLKAIGRMGGPTYVRTHDRFDMTRPK</sequence>
<accession>A0A841JSI5</accession>
<dbReference type="SUPFAM" id="SSF50475">
    <property type="entry name" value="FMN-binding split barrel"/>
    <property type="match status" value="1"/>
</dbReference>
<evidence type="ECO:0000256" key="1">
    <source>
        <dbReference type="ARBA" id="ARBA00001917"/>
    </source>
</evidence>
<dbReference type="Pfam" id="PF01613">
    <property type="entry name" value="Flavin_Reduct"/>
    <property type="match status" value="1"/>
</dbReference>
<comment type="caution">
    <text evidence="6">The sequence shown here is derived from an EMBL/GenBank/DDBJ whole genome shotgun (WGS) entry which is preliminary data.</text>
</comment>
<dbReference type="RefSeq" id="WP_231581126.1">
    <property type="nucleotide sequence ID" value="NZ_JACHEK010000001.1"/>
</dbReference>
<dbReference type="EMBL" id="JACHEK010000001">
    <property type="protein sequence ID" value="MBB6142729.1"/>
    <property type="molecule type" value="Genomic_DNA"/>
</dbReference>
<dbReference type="GO" id="GO:0016646">
    <property type="term" value="F:oxidoreductase activity, acting on the CH-NH group of donors, NAD or NADP as acceptor"/>
    <property type="evidence" value="ECO:0007669"/>
    <property type="project" value="UniProtKB-ARBA"/>
</dbReference>
<comment type="cofactor">
    <cofactor evidence="1">
        <name>FMN</name>
        <dbReference type="ChEBI" id="CHEBI:58210"/>
    </cofactor>
</comment>
<evidence type="ECO:0000256" key="3">
    <source>
        <dbReference type="ARBA" id="ARBA00022643"/>
    </source>
</evidence>
<dbReference type="PANTHER" id="PTHR33798">
    <property type="entry name" value="FLAVOPROTEIN OXYGENASE"/>
    <property type="match status" value="1"/>
</dbReference>
<dbReference type="Gene3D" id="2.30.110.10">
    <property type="entry name" value="Electron Transport, Fmn-binding Protein, Chain A"/>
    <property type="match status" value="1"/>
</dbReference>
<keyword evidence="7" id="KW-1185">Reference proteome</keyword>
<evidence type="ECO:0000259" key="5">
    <source>
        <dbReference type="SMART" id="SM00903"/>
    </source>
</evidence>
<evidence type="ECO:0000256" key="4">
    <source>
        <dbReference type="ARBA" id="ARBA00038054"/>
    </source>
</evidence>
<proteinExistence type="inferred from homology"/>
<comment type="similarity">
    <text evidence="4">Belongs to the flavoredoxin family.</text>
</comment>
<evidence type="ECO:0000313" key="7">
    <source>
        <dbReference type="Proteomes" id="UP000538666"/>
    </source>
</evidence>
<dbReference type="PANTHER" id="PTHR33798:SF5">
    <property type="entry name" value="FLAVIN REDUCTASE LIKE DOMAIN-CONTAINING PROTEIN"/>
    <property type="match status" value="1"/>
</dbReference>
<dbReference type="AlphaFoldDB" id="A0A841JSI5"/>
<feature type="domain" description="Flavin reductase like" evidence="5">
    <location>
        <begin position="20"/>
        <end position="175"/>
    </location>
</feature>
<evidence type="ECO:0000313" key="6">
    <source>
        <dbReference type="EMBL" id="MBB6142729.1"/>
    </source>
</evidence>
<gene>
    <name evidence="6" type="ORF">HNQ77_000667</name>
</gene>
<evidence type="ECO:0000256" key="2">
    <source>
        <dbReference type="ARBA" id="ARBA00022630"/>
    </source>
</evidence>
<dbReference type="GO" id="GO:0010181">
    <property type="term" value="F:FMN binding"/>
    <property type="evidence" value="ECO:0007669"/>
    <property type="project" value="InterPro"/>
</dbReference>
<protein>
    <submittedName>
        <fullName evidence="6">Flavin reductase (DIM6/NTAB) family NADH-FMN oxidoreductase RutF</fullName>
    </submittedName>
</protein>
<reference evidence="6 7" key="1">
    <citation type="submission" date="2020-08" db="EMBL/GenBank/DDBJ databases">
        <title>Genomic Encyclopedia of Type Strains, Phase IV (KMG-IV): sequencing the most valuable type-strain genomes for metagenomic binning, comparative biology and taxonomic classification.</title>
        <authorList>
            <person name="Goeker M."/>
        </authorList>
    </citation>
    <scope>NUCLEOTIDE SEQUENCE [LARGE SCALE GENOMIC DNA]</scope>
    <source>
        <strain evidence="6 7">DSM 103733</strain>
    </source>
</reference>
<keyword evidence="3" id="KW-0288">FMN</keyword>
<dbReference type="InterPro" id="IPR002563">
    <property type="entry name" value="Flavin_Rdtase-like_dom"/>
</dbReference>
<dbReference type="Proteomes" id="UP000538666">
    <property type="component" value="Unassembled WGS sequence"/>
</dbReference>